<dbReference type="GO" id="GO:0000407">
    <property type="term" value="C:phagophore assembly site"/>
    <property type="evidence" value="ECO:0007669"/>
    <property type="project" value="TreeGrafter"/>
</dbReference>
<dbReference type="PANTHER" id="PTHR12768:SF4">
    <property type="entry name" value="BECLIN-1"/>
    <property type="match status" value="1"/>
</dbReference>
<evidence type="ECO:0000259" key="3">
    <source>
        <dbReference type="Pfam" id="PF04111"/>
    </source>
</evidence>
<evidence type="ECO:0000313" key="4">
    <source>
        <dbReference type="Proteomes" id="UP000887540"/>
    </source>
</evidence>
<dbReference type="GO" id="GO:0006995">
    <property type="term" value="P:cellular response to nitrogen starvation"/>
    <property type="evidence" value="ECO:0007669"/>
    <property type="project" value="TreeGrafter"/>
</dbReference>
<feature type="domain" description="Atg6 BARA" evidence="3">
    <location>
        <begin position="1"/>
        <end position="113"/>
    </location>
</feature>
<dbReference type="GO" id="GO:0045324">
    <property type="term" value="P:late endosome to vacuole transport"/>
    <property type="evidence" value="ECO:0007669"/>
    <property type="project" value="TreeGrafter"/>
</dbReference>
<comment type="similarity">
    <text evidence="1">Belongs to the beclin family.</text>
</comment>
<dbReference type="InterPro" id="IPR040455">
    <property type="entry name" value="Atg6_BARA"/>
</dbReference>
<dbReference type="PANTHER" id="PTHR12768">
    <property type="entry name" value="BECLIN 1"/>
    <property type="match status" value="1"/>
</dbReference>
<reference evidence="5" key="1">
    <citation type="submission" date="2022-11" db="UniProtKB">
        <authorList>
            <consortium name="WormBaseParasite"/>
        </authorList>
    </citation>
    <scope>IDENTIFICATION</scope>
</reference>
<dbReference type="Proteomes" id="UP000887540">
    <property type="component" value="Unplaced"/>
</dbReference>
<dbReference type="GO" id="GO:0000045">
    <property type="term" value="P:autophagosome assembly"/>
    <property type="evidence" value="ECO:0007669"/>
    <property type="project" value="TreeGrafter"/>
</dbReference>
<feature type="region of interest" description="Disordered" evidence="2">
    <location>
        <begin position="1"/>
        <end position="20"/>
    </location>
</feature>
<dbReference type="InterPro" id="IPR007243">
    <property type="entry name" value="Atg6/Beclin"/>
</dbReference>
<sequence>MGSHSFIRAHRPDSSKPEELPLYGNGGGWKPFGHQQAALDKGIVAYVECFCQLEAFIKKRFPSAMQILPYRMQKDKIIDMDSQYLVKMQFNSEERWTKAMKCLLLNLQRIIGIIVNLSPDSSSQS</sequence>
<organism evidence="4 5">
    <name type="scientific">Acrobeloides nanus</name>
    <dbReference type="NCBI Taxonomy" id="290746"/>
    <lineage>
        <taxon>Eukaryota</taxon>
        <taxon>Metazoa</taxon>
        <taxon>Ecdysozoa</taxon>
        <taxon>Nematoda</taxon>
        <taxon>Chromadorea</taxon>
        <taxon>Rhabditida</taxon>
        <taxon>Tylenchina</taxon>
        <taxon>Cephalobomorpha</taxon>
        <taxon>Cephaloboidea</taxon>
        <taxon>Cephalobidae</taxon>
        <taxon>Acrobeloides</taxon>
    </lineage>
</organism>
<dbReference type="WBParaSite" id="ACRNAN_scaffold3780.g21970.t1">
    <property type="protein sequence ID" value="ACRNAN_scaffold3780.g21970.t1"/>
    <property type="gene ID" value="ACRNAN_scaffold3780.g21970"/>
</dbReference>
<dbReference type="GO" id="GO:0043548">
    <property type="term" value="F:phosphatidylinositol 3-kinase binding"/>
    <property type="evidence" value="ECO:0007669"/>
    <property type="project" value="TreeGrafter"/>
</dbReference>
<proteinExistence type="inferred from homology"/>
<keyword evidence="4" id="KW-1185">Reference proteome</keyword>
<dbReference type="AlphaFoldDB" id="A0A914DSZ7"/>
<dbReference type="Pfam" id="PF04111">
    <property type="entry name" value="APG6"/>
    <property type="match status" value="1"/>
</dbReference>
<dbReference type="GO" id="GO:0000423">
    <property type="term" value="P:mitophagy"/>
    <property type="evidence" value="ECO:0007669"/>
    <property type="project" value="TreeGrafter"/>
</dbReference>
<dbReference type="GO" id="GO:0034271">
    <property type="term" value="C:phosphatidylinositol 3-kinase complex, class III, type I"/>
    <property type="evidence" value="ECO:0007669"/>
    <property type="project" value="TreeGrafter"/>
</dbReference>
<accession>A0A914DSZ7</accession>
<evidence type="ECO:0000256" key="2">
    <source>
        <dbReference type="SAM" id="MobiDB-lite"/>
    </source>
</evidence>
<dbReference type="InterPro" id="IPR038274">
    <property type="entry name" value="Atg6/Beclin_C_sf"/>
</dbReference>
<evidence type="ECO:0000256" key="1">
    <source>
        <dbReference type="ARBA" id="ARBA00005965"/>
    </source>
</evidence>
<dbReference type="GO" id="GO:0034272">
    <property type="term" value="C:phosphatidylinositol 3-kinase complex, class III, type II"/>
    <property type="evidence" value="ECO:0007669"/>
    <property type="project" value="TreeGrafter"/>
</dbReference>
<dbReference type="GO" id="GO:0030674">
    <property type="term" value="F:protein-macromolecule adaptor activity"/>
    <property type="evidence" value="ECO:0007669"/>
    <property type="project" value="TreeGrafter"/>
</dbReference>
<dbReference type="Gene3D" id="1.10.418.40">
    <property type="entry name" value="Autophagy protein 6/Beclin 1"/>
    <property type="match status" value="1"/>
</dbReference>
<evidence type="ECO:0000313" key="5">
    <source>
        <dbReference type="WBParaSite" id="ACRNAN_scaffold3780.g21970.t1"/>
    </source>
</evidence>
<feature type="compositionally biased region" description="Basic and acidic residues" evidence="2">
    <location>
        <begin position="10"/>
        <end position="19"/>
    </location>
</feature>
<name>A0A914DSZ7_9BILA</name>
<protein>
    <submittedName>
        <fullName evidence="5">Atg6 BARA domain-containing protein</fullName>
    </submittedName>
</protein>